<keyword evidence="2" id="KW-1185">Reference proteome</keyword>
<name>A0A653BY02_CALMS</name>
<evidence type="ECO:0000313" key="2">
    <source>
        <dbReference type="Proteomes" id="UP000410492"/>
    </source>
</evidence>
<dbReference type="AlphaFoldDB" id="A0A653BY02"/>
<gene>
    <name evidence="1" type="ORF">CALMAC_LOCUS4657</name>
</gene>
<evidence type="ECO:0000313" key="1">
    <source>
        <dbReference type="EMBL" id="VEN40518.1"/>
    </source>
</evidence>
<dbReference type="Proteomes" id="UP000410492">
    <property type="component" value="Unassembled WGS sequence"/>
</dbReference>
<dbReference type="EMBL" id="CAACVG010006545">
    <property type="protein sequence ID" value="VEN40518.1"/>
    <property type="molecule type" value="Genomic_DNA"/>
</dbReference>
<organism evidence="1 2">
    <name type="scientific">Callosobruchus maculatus</name>
    <name type="common">Southern cowpea weevil</name>
    <name type="synonym">Pulse bruchid</name>
    <dbReference type="NCBI Taxonomy" id="64391"/>
    <lineage>
        <taxon>Eukaryota</taxon>
        <taxon>Metazoa</taxon>
        <taxon>Ecdysozoa</taxon>
        <taxon>Arthropoda</taxon>
        <taxon>Hexapoda</taxon>
        <taxon>Insecta</taxon>
        <taxon>Pterygota</taxon>
        <taxon>Neoptera</taxon>
        <taxon>Endopterygota</taxon>
        <taxon>Coleoptera</taxon>
        <taxon>Polyphaga</taxon>
        <taxon>Cucujiformia</taxon>
        <taxon>Chrysomeloidea</taxon>
        <taxon>Chrysomelidae</taxon>
        <taxon>Bruchinae</taxon>
        <taxon>Bruchini</taxon>
        <taxon>Callosobruchus</taxon>
    </lineage>
</organism>
<protein>
    <submittedName>
        <fullName evidence="1">Uncharacterized protein</fullName>
    </submittedName>
</protein>
<accession>A0A653BY02</accession>
<proteinExistence type="predicted"/>
<reference evidence="1 2" key="1">
    <citation type="submission" date="2019-01" db="EMBL/GenBank/DDBJ databases">
        <authorList>
            <person name="Sayadi A."/>
        </authorList>
    </citation>
    <scope>NUCLEOTIDE SEQUENCE [LARGE SCALE GENOMIC DNA]</scope>
</reference>
<sequence>MIVIIQFISMVIFSQSHLRTIALIRMLSEKMQNLLSRYTPADTTLDATGYLIVTFNKIIGIIHYFTIEKSQVLEKKNSFSELRFFRQTFIDEYSSENTGCDKYMFEGIILKQCDSPEK</sequence>